<feature type="domain" description="Myb-like" evidence="5">
    <location>
        <begin position="46"/>
        <end position="89"/>
    </location>
</feature>
<dbReference type="Pfam" id="PF00249">
    <property type="entry name" value="Myb_DNA-binding"/>
    <property type="match status" value="1"/>
</dbReference>
<keyword evidence="2 8" id="KW-0238">DNA-binding</keyword>
<dbReference type="GO" id="GO:0003677">
    <property type="term" value="F:DNA binding"/>
    <property type="evidence" value="ECO:0007669"/>
    <property type="project" value="UniProtKB-KW"/>
</dbReference>
<dbReference type="InterPro" id="IPR017884">
    <property type="entry name" value="SANT_dom"/>
</dbReference>
<dbReference type="InterPro" id="IPR017930">
    <property type="entry name" value="Myb_dom"/>
</dbReference>
<dbReference type="SUPFAM" id="SSF46689">
    <property type="entry name" value="Homeodomain-like"/>
    <property type="match status" value="1"/>
</dbReference>
<keyword evidence="1" id="KW-0805">Transcription regulation</keyword>
<dbReference type="NCBIfam" id="TIGR01557">
    <property type="entry name" value="myb_SHAQKYF"/>
    <property type="match status" value="1"/>
</dbReference>
<accession>A0A833WNV5</accession>
<dbReference type="PROSITE" id="PS51294">
    <property type="entry name" value="HTH_MYB"/>
    <property type="match status" value="1"/>
</dbReference>
<organism evidence="8 10">
    <name type="scientific">Phytophthora infestans</name>
    <name type="common">Potato late blight agent</name>
    <name type="synonym">Botrytis infestans</name>
    <dbReference type="NCBI Taxonomy" id="4787"/>
    <lineage>
        <taxon>Eukaryota</taxon>
        <taxon>Sar</taxon>
        <taxon>Stramenopiles</taxon>
        <taxon>Oomycota</taxon>
        <taxon>Peronosporomycetes</taxon>
        <taxon>Peronosporales</taxon>
        <taxon>Peronosporaceae</taxon>
        <taxon>Phytophthora</taxon>
    </lineage>
</organism>
<feature type="domain" description="HTH myb-type" evidence="7">
    <location>
        <begin position="46"/>
        <end position="93"/>
    </location>
</feature>
<dbReference type="Proteomes" id="UP000602510">
    <property type="component" value="Unassembled WGS sequence"/>
</dbReference>
<keyword evidence="10" id="KW-1185">Reference proteome</keyword>
<evidence type="ECO:0000256" key="3">
    <source>
        <dbReference type="ARBA" id="ARBA00023163"/>
    </source>
</evidence>
<dbReference type="InterPro" id="IPR001005">
    <property type="entry name" value="SANT/Myb"/>
</dbReference>
<dbReference type="PANTHER" id="PTHR12802:SF155">
    <property type="entry name" value="DEUBIQUITINASE MYSM1"/>
    <property type="match status" value="1"/>
</dbReference>
<dbReference type="PANTHER" id="PTHR12802">
    <property type="entry name" value="SWI/SNF COMPLEX-RELATED"/>
    <property type="match status" value="1"/>
</dbReference>
<feature type="domain" description="SANT" evidence="6">
    <location>
        <begin position="46"/>
        <end position="93"/>
    </location>
</feature>
<dbReference type="PROSITE" id="PS51293">
    <property type="entry name" value="SANT"/>
    <property type="match status" value="1"/>
</dbReference>
<name>A0A833WNV5_PHYIN</name>
<gene>
    <name evidence="8" type="ORF">GN244_ATG01123</name>
    <name evidence="9" type="ORF">GN958_ATG12531</name>
</gene>
<dbReference type="Proteomes" id="UP000704712">
    <property type="component" value="Unassembled WGS sequence"/>
</dbReference>
<dbReference type="InterPro" id="IPR006447">
    <property type="entry name" value="Myb_dom_plants"/>
</dbReference>
<dbReference type="SMART" id="SM00717">
    <property type="entry name" value="SANT"/>
    <property type="match status" value="1"/>
</dbReference>
<dbReference type="EMBL" id="JAACNO010001693">
    <property type="protein sequence ID" value="KAF4138273.1"/>
    <property type="molecule type" value="Genomic_DNA"/>
</dbReference>
<dbReference type="PROSITE" id="PS50090">
    <property type="entry name" value="MYB_LIKE"/>
    <property type="match status" value="1"/>
</dbReference>
<keyword evidence="3" id="KW-0804">Transcription</keyword>
<dbReference type="EMBL" id="WSZM01000015">
    <property type="protein sequence ID" value="KAF4046732.1"/>
    <property type="molecule type" value="Genomic_DNA"/>
</dbReference>
<evidence type="ECO:0000256" key="2">
    <source>
        <dbReference type="ARBA" id="ARBA00023125"/>
    </source>
</evidence>
<dbReference type="AlphaFoldDB" id="A0A833WNV5"/>
<evidence type="ECO:0000259" key="5">
    <source>
        <dbReference type="PROSITE" id="PS50090"/>
    </source>
</evidence>
<evidence type="ECO:0000313" key="10">
    <source>
        <dbReference type="Proteomes" id="UP000602510"/>
    </source>
</evidence>
<comment type="caution">
    <text evidence="8">The sequence shown here is derived from an EMBL/GenBank/DDBJ whole genome shotgun (WGS) entry which is preliminary data.</text>
</comment>
<reference evidence="8" key="1">
    <citation type="submission" date="2020-04" db="EMBL/GenBank/DDBJ databases">
        <title>Hybrid Assembly of Korean Phytophthora infestans isolates.</title>
        <authorList>
            <person name="Prokchorchik M."/>
            <person name="Lee Y."/>
            <person name="Seo J."/>
            <person name="Cho J.-H."/>
            <person name="Park Y.-E."/>
            <person name="Jang D.-C."/>
            <person name="Im J.-S."/>
            <person name="Choi J.-G."/>
            <person name="Park H.-J."/>
            <person name="Lee G.-B."/>
            <person name="Lee Y.-G."/>
            <person name="Hong S.-Y."/>
            <person name="Cho K."/>
            <person name="Sohn K.H."/>
        </authorList>
    </citation>
    <scope>NUCLEOTIDE SEQUENCE</scope>
    <source>
        <strain evidence="8">KR_1_A1</strain>
        <strain evidence="9">KR_2_A2</strain>
    </source>
</reference>
<evidence type="ECO:0000313" key="9">
    <source>
        <dbReference type="EMBL" id="KAF4138273.1"/>
    </source>
</evidence>
<proteinExistence type="predicted"/>
<evidence type="ECO:0000256" key="1">
    <source>
        <dbReference type="ARBA" id="ARBA00023015"/>
    </source>
</evidence>
<evidence type="ECO:0000313" key="8">
    <source>
        <dbReference type="EMBL" id="KAF4046732.1"/>
    </source>
</evidence>
<evidence type="ECO:0000256" key="4">
    <source>
        <dbReference type="ARBA" id="ARBA00023242"/>
    </source>
</evidence>
<keyword evidence="4" id="KW-0539">Nucleus</keyword>
<evidence type="ECO:0000259" key="6">
    <source>
        <dbReference type="PROSITE" id="PS51293"/>
    </source>
</evidence>
<dbReference type="InterPro" id="IPR009057">
    <property type="entry name" value="Homeodomain-like_sf"/>
</dbReference>
<dbReference type="Gene3D" id="1.10.10.60">
    <property type="entry name" value="Homeodomain-like"/>
    <property type="match status" value="1"/>
</dbReference>
<dbReference type="CDD" id="cd00167">
    <property type="entry name" value="SANT"/>
    <property type="match status" value="1"/>
</dbReference>
<evidence type="ECO:0000259" key="7">
    <source>
        <dbReference type="PROSITE" id="PS51294"/>
    </source>
</evidence>
<sequence>MTITKGVTSEMFERGATNTPQLIRMDQRFSSSSKDFKQKASTIGWWTTQEHEKFLEAIELYPSGPWKKIAHHIGTRSPRQVMTHAQKYRQRIKRHRKSRTESKAVSSTAGDSILEMMPAIDSPIAGQEEETLLEVLQLEPLPLLQPCESEISWQPSKEMLALDALLLDELEQLIAPAENILVEPASLNGDALMELVVDTSVDWTPVNCMLLS</sequence>
<protein>
    <submittedName>
        <fullName evidence="8">Myb-like DNA-binding domain</fullName>
    </submittedName>
</protein>